<dbReference type="STRING" id="285568.AQJ66_26935"/>
<evidence type="ECO:0000259" key="2">
    <source>
        <dbReference type="Pfam" id="PF00561"/>
    </source>
</evidence>
<dbReference type="PANTHER" id="PTHR43329">
    <property type="entry name" value="EPOXIDE HYDROLASE"/>
    <property type="match status" value="1"/>
</dbReference>
<keyword evidence="4" id="KW-1185">Reference proteome</keyword>
<dbReference type="PRINTS" id="PR00412">
    <property type="entry name" value="EPOXHYDRLASE"/>
</dbReference>
<dbReference type="InterPro" id="IPR000639">
    <property type="entry name" value="Epox_hydrolase-like"/>
</dbReference>
<dbReference type="Gene3D" id="3.40.50.1820">
    <property type="entry name" value="alpha/beta hydrolase"/>
    <property type="match status" value="1"/>
</dbReference>
<dbReference type="AlphaFoldDB" id="A0A124I2F3"/>
<dbReference type="SUPFAM" id="SSF53474">
    <property type="entry name" value="alpha/beta-Hydrolases"/>
    <property type="match status" value="1"/>
</dbReference>
<dbReference type="EMBL" id="LMWX01000048">
    <property type="protein sequence ID" value="KUN80371.1"/>
    <property type="molecule type" value="Genomic_DNA"/>
</dbReference>
<evidence type="ECO:0000313" key="4">
    <source>
        <dbReference type="Proteomes" id="UP000053024"/>
    </source>
</evidence>
<keyword evidence="1 3" id="KW-0378">Hydrolase</keyword>
<evidence type="ECO:0000256" key="1">
    <source>
        <dbReference type="ARBA" id="ARBA00022801"/>
    </source>
</evidence>
<dbReference type="InterPro" id="IPR029058">
    <property type="entry name" value="AB_hydrolase_fold"/>
</dbReference>
<dbReference type="Pfam" id="PF00561">
    <property type="entry name" value="Abhydrolase_1"/>
    <property type="match status" value="1"/>
</dbReference>
<reference evidence="3 4" key="1">
    <citation type="submission" date="2015-10" db="EMBL/GenBank/DDBJ databases">
        <title>Draft genome sequence of Streptomyces bungoensis DSM 41781, type strain for the species Streptomyces bungoensis.</title>
        <authorList>
            <person name="Ruckert C."/>
            <person name="Winkler A."/>
            <person name="Kalinowski J."/>
            <person name="Kampfer P."/>
            <person name="Glaeser S."/>
        </authorList>
    </citation>
    <scope>NUCLEOTIDE SEQUENCE [LARGE SCALE GENOMIC DNA]</scope>
    <source>
        <strain evidence="3 4">DSM 41781</strain>
    </source>
</reference>
<name>A0A124I2F3_9ACTN</name>
<comment type="caution">
    <text evidence="3">The sequence shown here is derived from an EMBL/GenBank/DDBJ whole genome shotgun (WGS) entry which is preliminary data.</text>
</comment>
<dbReference type="OrthoDB" id="2987348at2"/>
<proteinExistence type="predicted"/>
<feature type="domain" description="AB hydrolase-1" evidence="2">
    <location>
        <begin position="31"/>
        <end position="132"/>
    </location>
</feature>
<dbReference type="RefSeq" id="WP_061927233.1">
    <property type="nucleotide sequence ID" value="NZ_JBEYBH010000014.1"/>
</dbReference>
<organism evidence="3 4">
    <name type="scientific">Streptomyces bungoensis</name>
    <dbReference type="NCBI Taxonomy" id="285568"/>
    <lineage>
        <taxon>Bacteria</taxon>
        <taxon>Bacillati</taxon>
        <taxon>Actinomycetota</taxon>
        <taxon>Actinomycetes</taxon>
        <taxon>Kitasatosporales</taxon>
        <taxon>Streptomycetaceae</taxon>
        <taxon>Streptomyces</taxon>
    </lineage>
</organism>
<evidence type="ECO:0000313" key="3">
    <source>
        <dbReference type="EMBL" id="KUN80371.1"/>
    </source>
</evidence>
<sequence>MSLSQHVPEITHRLVPSPAGRIHLVEQGAGPLVLLVHGFPESWYSWRHQLPVLAAAGYRAVAVDVRGYGRSSKPAATEAYRMAALVEDNVAVVHALGEESAVVVGHDWGATIAANCALLRPEVFRAVGLLSVPYTPRGGPRPGELFARMGGDEEFYVSYFQEPGRAEAEIEPDVRGWLAGFYAALSGDTMPGPGAPDPHFVGKGGTLRDRFPGDRLPAWLGERDLDVYAGEFERTGLTGALGRYRNMDRDWEDLAAFDGAPITQPSLFIGGGLDASTTWLAGAIEAYPVTLPGLVSSHVLDGCGHWIQQERPAEVNRLLTDWLAVLPG</sequence>
<protein>
    <submittedName>
        <fullName evidence="3">Epoxide hydrolase</fullName>
    </submittedName>
</protein>
<dbReference type="GO" id="GO:0016787">
    <property type="term" value="F:hydrolase activity"/>
    <property type="evidence" value="ECO:0007669"/>
    <property type="project" value="UniProtKB-KW"/>
</dbReference>
<dbReference type="InterPro" id="IPR000073">
    <property type="entry name" value="AB_hydrolase_1"/>
</dbReference>
<gene>
    <name evidence="3" type="ORF">AQJ66_26935</name>
</gene>
<accession>A0A124I2F3</accession>
<dbReference type="Proteomes" id="UP000053024">
    <property type="component" value="Unassembled WGS sequence"/>
</dbReference>